<feature type="compositionally biased region" description="Acidic residues" evidence="3">
    <location>
        <begin position="356"/>
        <end position="371"/>
    </location>
</feature>
<protein>
    <recommendedName>
        <fullName evidence="6">Eukaryotic translation initiation factor 4E transporter</fullName>
    </recommendedName>
</protein>
<feature type="compositionally biased region" description="Low complexity" evidence="3">
    <location>
        <begin position="1216"/>
        <end position="1225"/>
    </location>
</feature>
<feature type="region of interest" description="Disordered" evidence="3">
    <location>
        <begin position="1287"/>
        <end position="1324"/>
    </location>
</feature>
<evidence type="ECO:0008006" key="6">
    <source>
        <dbReference type="Google" id="ProtNLM"/>
    </source>
</evidence>
<feature type="compositionally biased region" description="Basic and acidic residues" evidence="3">
    <location>
        <begin position="1013"/>
        <end position="1024"/>
    </location>
</feature>
<dbReference type="GO" id="GO:0003729">
    <property type="term" value="F:mRNA binding"/>
    <property type="evidence" value="ECO:0007669"/>
    <property type="project" value="TreeGrafter"/>
</dbReference>
<feature type="compositionally biased region" description="Low complexity" evidence="3">
    <location>
        <begin position="1293"/>
        <end position="1311"/>
    </location>
</feature>
<evidence type="ECO:0000256" key="3">
    <source>
        <dbReference type="SAM" id="MobiDB-lite"/>
    </source>
</evidence>
<dbReference type="Proteomes" id="UP001374579">
    <property type="component" value="Unassembled WGS sequence"/>
</dbReference>
<feature type="compositionally biased region" description="Polar residues" evidence="3">
    <location>
        <begin position="397"/>
        <end position="410"/>
    </location>
</feature>
<gene>
    <name evidence="4" type="ORF">V1264_021418</name>
</gene>
<evidence type="ECO:0000313" key="4">
    <source>
        <dbReference type="EMBL" id="KAK7087350.1"/>
    </source>
</evidence>
<sequence length="1399" mass="154252">MEREDASSVGEEEEQAEREGRKDTPGPLPDHQYDRDELFKLAEGKLAKRRPKCLDKTFDTADGLWDPEKWFRALCGGSRENSPQTVVDGRDRDRRRPLDLDRDVLTRNRKTSSSDPKERLKEDQDGIVLSPQRRNFSTGCQVSKTSASVMGGGGGGPSIFRQSSINDYKDRDDRDRDRRDQRRIGSGRIQIDRDQGRDRERDYHRYERDDRDRGERDRGDRDRDRADRDRERGERDRDRDRVDRERVDRDLERDRDRNRMDRDRDRHYVVERSDRFRRGDSRDFGDRMAERRDNRDFRTRDHRDDRRYDRGGRHRYQREEETPEWFTGGPTSQSDTIELHGFEREGNTRARRRQEEEEEEEEGENGGEYADDEKASHPTVNEAGDAQHNSHGRGEENGSSEPQESRSPVTQAEVGDVRPPQQPTTTSASMFDFNHFFNVEHIPGLVDLLQDPHEAITTESGSRFSKWFVAHAMASGAQSAHDMEALTNSNINNNLMLNHRNSPVNVSEDFNYLSEMLEGAKSPSGPSPPPHMMAAMYGERHLPHHFPMNKDHLTHGPEHYTQQKNLPPIVSALFQNSAMEKSGNASTPSSRGSFSTQDAEAQLKAMLFGSTPSSGTASPANVPPGMQRKMKTVAELEAAMHQNSPQSPASTPHSTPAPMLSGPPPPPAARNDDGDQSAFNRLLNLMKVGGGGGGGGGGGAQAAALLRNKEQQRQIQQMTLHHMHRPDPQAQAPSPQAHLQAQQLQQQLQHQANLQAQGIMAKVPVIQHPGSQGQQQQQPPLVAPRPVLPQGVGRGRGPSHDPIINFLQQNPTIVMKPASPIPPMGSAQGPISSPLPPGLPPPSLRVTSQQANNAANARVPSPISELFSQQPPMHLSAPSPVHPVQLSPIVAGQSMSPNTLTTTSGMRSPVMQRVPSPQELVAHTQAILQTALIKRKLEDQKERYLKKQQERDKCSIQLSRSEALSTPTTSTTSQAKPATMAFTPTSVIRKMHSDRVTEKEKQAKETDDDDTGVENHKQGMEKQGSESLDDSAMGSGVMEGGELHTPSSFNSNLSALSAHMDDALHLGPHDESPYLHHHHHHHPPPDNFDDKMMHGGQAILAHMKGNLHLIRPLVGQPIAPPPSAVPGRPIVKASGELPSSSGQPSQFPPPLQARPLTGGALPPPPKNENELRPITGSAGNAGGGGGGFDLNKLMEQQRLHQQQQQQQQAVLPPHMAPLSRPLGAGPAPPPPFMPIAPGHIPMQASVQNAMLMQQINRVNAMNHMNHLAALQAQQRMMDPRLQPLRAVIPSGTPGAPLSPLSPRSSMPSGPGLAPPISSGIGKRSFSPHHPIFSQANKPMMNGPYSVGAPVSVAGNNCVPSEGEIFKWFGPEVLKTQLPSMPPLPTHGTKVMTVDEIERI</sequence>
<proteinExistence type="predicted"/>
<keyword evidence="5" id="KW-1185">Reference proteome</keyword>
<feature type="compositionally biased region" description="Gly residues" evidence="3">
    <location>
        <begin position="1179"/>
        <end position="1188"/>
    </location>
</feature>
<dbReference type="GO" id="GO:0017148">
    <property type="term" value="P:negative regulation of translation"/>
    <property type="evidence" value="ECO:0007669"/>
    <property type="project" value="TreeGrafter"/>
</dbReference>
<feature type="compositionally biased region" description="Basic and acidic residues" evidence="3">
    <location>
        <begin position="88"/>
        <end position="106"/>
    </location>
</feature>
<reference evidence="4 5" key="1">
    <citation type="submission" date="2024-02" db="EMBL/GenBank/DDBJ databases">
        <title>Chromosome-scale genome assembly of the rough periwinkle Littorina saxatilis.</title>
        <authorList>
            <person name="De Jode A."/>
            <person name="Faria R."/>
            <person name="Formenti G."/>
            <person name="Sims Y."/>
            <person name="Smith T.P."/>
            <person name="Tracey A."/>
            <person name="Wood J.M.D."/>
            <person name="Zagrodzka Z.B."/>
            <person name="Johannesson K."/>
            <person name="Butlin R.K."/>
            <person name="Leder E.H."/>
        </authorList>
    </citation>
    <scope>NUCLEOTIDE SEQUENCE [LARGE SCALE GENOMIC DNA]</scope>
    <source>
        <strain evidence="4">Snail1</strain>
        <tissue evidence="4">Muscle</tissue>
    </source>
</reference>
<feature type="region of interest" description="Disordered" evidence="3">
    <location>
        <begin position="1"/>
        <end position="39"/>
    </location>
</feature>
<feature type="compositionally biased region" description="Basic and acidic residues" evidence="3">
    <location>
        <begin position="1065"/>
        <end position="1074"/>
    </location>
</feature>
<feature type="region of interest" description="Disordered" evidence="3">
    <location>
        <begin position="639"/>
        <end position="676"/>
    </location>
</feature>
<dbReference type="Pfam" id="PF10477">
    <property type="entry name" value="EIF4E-T"/>
    <property type="match status" value="1"/>
</dbReference>
<evidence type="ECO:0000256" key="2">
    <source>
        <dbReference type="ARBA" id="ARBA00022490"/>
    </source>
</evidence>
<evidence type="ECO:0000313" key="5">
    <source>
        <dbReference type="Proteomes" id="UP001374579"/>
    </source>
</evidence>
<feature type="compositionally biased region" description="Basic and acidic residues" evidence="3">
    <location>
        <begin position="337"/>
        <end position="348"/>
    </location>
</feature>
<feature type="compositionally biased region" description="Basic and acidic residues" evidence="3">
    <location>
        <begin position="167"/>
        <end position="183"/>
    </location>
</feature>
<dbReference type="PANTHER" id="PTHR12269">
    <property type="entry name" value="EUKARYOTIC TRANSLATION INITIATION FACTOR 4E TRANSPORTER"/>
    <property type="match status" value="1"/>
</dbReference>
<feature type="region of interest" description="Disordered" evidence="3">
    <location>
        <begin position="75"/>
        <end position="428"/>
    </location>
</feature>
<feature type="compositionally biased region" description="Low complexity" evidence="3">
    <location>
        <begin position="1199"/>
        <end position="1208"/>
    </location>
</feature>
<accession>A0AAN9FXN4</accession>
<organism evidence="4 5">
    <name type="scientific">Littorina saxatilis</name>
    <dbReference type="NCBI Taxonomy" id="31220"/>
    <lineage>
        <taxon>Eukaryota</taxon>
        <taxon>Metazoa</taxon>
        <taxon>Spiralia</taxon>
        <taxon>Lophotrochozoa</taxon>
        <taxon>Mollusca</taxon>
        <taxon>Gastropoda</taxon>
        <taxon>Caenogastropoda</taxon>
        <taxon>Littorinimorpha</taxon>
        <taxon>Littorinoidea</taxon>
        <taxon>Littorinidae</taxon>
        <taxon>Littorina</taxon>
    </lineage>
</organism>
<dbReference type="PANTHER" id="PTHR12269:SF1">
    <property type="entry name" value="EUKARYOTIC TRANSLATION INITIATION FACTOR 4E TRANSPORTER"/>
    <property type="match status" value="1"/>
</dbReference>
<comment type="subcellular location">
    <subcellularLocation>
        <location evidence="1">Cytoplasm</location>
    </subcellularLocation>
</comment>
<feature type="region of interest" description="Disordered" evidence="3">
    <location>
        <begin position="944"/>
        <end position="1050"/>
    </location>
</feature>
<feature type="region of interest" description="Disordered" evidence="3">
    <location>
        <begin position="1065"/>
        <end position="1088"/>
    </location>
</feature>
<feature type="compositionally biased region" description="Polar residues" evidence="3">
    <location>
        <begin position="132"/>
        <end position="148"/>
    </location>
</feature>
<name>A0AAN9FXN4_9CAEN</name>
<evidence type="ECO:0000256" key="1">
    <source>
        <dbReference type="ARBA" id="ARBA00004496"/>
    </source>
</evidence>
<dbReference type="InterPro" id="IPR018862">
    <property type="entry name" value="eIF4E-T"/>
</dbReference>
<feature type="compositionally biased region" description="Basic and acidic residues" evidence="3">
    <location>
        <begin position="944"/>
        <end position="954"/>
    </location>
</feature>
<feature type="compositionally biased region" description="Polar residues" evidence="3">
    <location>
        <begin position="956"/>
        <end position="986"/>
    </location>
</feature>
<dbReference type="GO" id="GO:0005634">
    <property type="term" value="C:nucleus"/>
    <property type="evidence" value="ECO:0007669"/>
    <property type="project" value="TreeGrafter"/>
</dbReference>
<feature type="compositionally biased region" description="Basic and acidic residues" evidence="3">
    <location>
        <begin position="190"/>
        <end position="311"/>
    </location>
</feature>
<comment type="caution">
    <text evidence="4">The sequence shown here is derived from an EMBL/GenBank/DDBJ whole genome shotgun (WGS) entry which is preliminary data.</text>
</comment>
<dbReference type="EMBL" id="JBAMIC010004070">
    <property type="protein sequence ID" value="KAK7087350.1"/>
    <property type="molecule type" value="Genomic_DNA"/>
</dbReference>
<feature type="compositionally biased region" description="Low complexity" evidence="3">
    <location>
        <begin position="644"/>
        <end position="660"/>
    </location>
</feature>
<dbReference type="GO" id="GO:0036464">
    <property type="term" value="C:cytoplasmic ribonucleoprotein granule"/>
    <property type="evidence" value="ECO:0007669"/>
    <property type="project" value="UniProtKB-ARBA"/>
</dbReference>
<keyword evidence="2" id="KW-0963">Cytoplasm</keyword>
<feature type="compositionally biased region" description="Basic and acidic residues" evidence="3">
    <location>
        <begin position="115"/>
        <end position="124"/>
    </location>
</feature>
<feature type="region of interest" description="Disordered" evidence="3">
    <location>
        <begin position="1120"/>
        <end position="1232"/>
    </location>
</feature>
<feature type="compositionally biased region" description="Basic and acidic residues" evidence="3">
    <location>
        <begin position="991"/>
        <end position="1005"/>
    </location>
</feature>
<feature type="region of interest" description="Disordered" evidence="3">
    <location>
        <begin position="579"/>
        <end position="598"/>
    </location>
</feature>